<dbReference type="AlphaFoldDB" id="A0A023G3N7"/>
<accession>A0A023G3N7</accession>
<dbReference type="EMBL" id="GBBM01007950">
    <property type="protein sequence ID" value="JAC27468.1"/>
    <property type="molecule type" value="mRNA"/>
</dbReference>
<feature type="signal peptide" evidence="2">
    <location>
        <begin position="1"/>
        <end position="18"/>
    </location>
</feature>
<name>A0A023G3N7_AMBTT</name>
<evidence type="ECO:0000256" key="1">
    <source>
        <dbReference type="SAM" id="MobiDB-lite"/>
    </source>
</evidence>
<reference evidence="3" key="1">
    <citation type="submission" date="2014-03" db="EMBL/GenBank/DDBJ databases">
        <title>The sialotranscriptome of Amblyomma triste, Amblyomma parvum and Amblyomma cajennense ticks, uncovered by 454-based RNA-seq.</title>
        <authorList>
            <person name="Garcia G.R."/>
            <person name="Gardinassi L.G."/>
            <person name="Ribeiro J.M."/>
            <person name="Anatriello E."/>
            <person name="Ferreira B.R."/>
            <person name="Moreira H.N."/>
            <person name="Mafra C."/>
            <person name="Olegario M.M."/>
            <person name="Szabo P.J."/>
            <person name="Miranda-Santos I.K."/>
            <person name="Maruyama S.R."/>
        </authorList>
    </citation>
    <scope>NUCLEOTIDE SEQUENCE</scope>
    <source>
        <strain evidence="3">Mato Grasso do Sul</strain>
        <tissue evidence="3">Salivary glands</tissue>
    </source>
</reference>
<evidence type="ECO:0000256" key="2">
    <source>
        <dbReference type="SAM" id="SignalP"/>
    </source>
</evidence>
<feature type="region of interest" description="Disordered" evidence="1">
    <location>
        <begin position="44"/>
        <end position="85"/>
    </location>
</feature>
<keyword evidence="2" id="KW-0732">Signal</keyword>
<feature type="compositionally biased region" description="Low complexity" evidence="1">
    <location>
        <begin position="46"/>
        <end position="55"/>
    </location>
</feature>
<proteinExistence type="evidence at transcript level"/>
<feature type="chain" id="PRO_5001521624" evidence="2">
    <location>
        <begin position="19"/>
        <end position="85"/>
    </location>
</feature>
<protein>
    <submittedName>
        <fullName evidence="3">Putative secreted protein</fullName>
    </submittedName>
</protein>
<sequence>MGIFYTFICSLILTTVGCLEQQTGFQGKENVAGGSRKLDGRMRLRSSQGSSGCSSHRTGLIGGIWERPSPCSGYSRAEDDDDDGS</sequence>
<organism evidence="3">
    <name type="scientific">Amblyomma triste</name>
    <name type="common">Neotropical tick</name>
    <dbReference type="NCBI Taxonomy" id="251400"/>
    <lineage>
        <taxon>Eukaryota</taxon>
        <taxon>Metazoa</taxon>
        <taxon>Ecdysozoa</taxon>
        <taxon>Arthropoda</taxon>
        <taxon>Chelicerata</taxon>
        <taxon>Arachnida</taxon>
        <taxon>Acari</taxon>
        <taxon>Parasitiformes</taxon>
        <taxon>Ixodida</taxon>
        <taxon>Ixodoidea</taxon>
        <taxon>Ixodidae</taxon>
        <taxon>Amblyomminae</taxon>
        <taxon>Amblyomma</taxon>
    </lineage>
</organism>
<evidence type="ECO:0000313" key="3">
    <source>
        <dbReference type="EMBL" id="JAC27468.1"/>
    </source>
</evidence>